<evidence type="ECO:0000313" key="2">
    <source>
        <dbReference type="WBParaSite" id="PEQ_0001396101-mRNA-1"/>
    </source>
</evidence>
<accession>A0A914SJ50</accession>
<sequence>MRKSHLCHTIEGNDDCVTNCASDSASKLSSKSTLFFFS</sequence>
<dbReference type="WBParaSite" id="PEQ_0001396101-mRNA-1">
    <property type="protein sequence ID" value="PEQ_0001396101-mRNA-1"/>
    <property type="gene ID" value="PEQ_0001396101"/>
</dbReference>
<dbReference type="Proteomes" id="UP000887564">
    <property type="component" value="Unplaced"/>
</dbReference>
<keyword evidence="1" id="KW-1185">Reference proteome</keyword>
<proteinExistence type="predicted"/>
<evidence type="ECO:0000313" key="1">
    <source>
        <dbReference type="Proteomes" id="UP000887564"/>
    </source>
</evidence>
<name>A0A914SJ50_PAREQ</name>
<reference evidence="2" key="1">
    <citation type="submission" date="2022-11" db="UniProtKB">
        <authorList>
            <consortium name="WormBaseParasite"/>
        </authorList>
    </citation>
    <scope>IDENTIFICATION</scope>
</reference>
<protein>
    <submittedName>
        <fullName evidence="2">Uncharacterized protein</fullName>
    </submittedName>
</protein>
<organism evidence="1 2">
    <name type="scientific">Parascaris equorum</name>
    <name type="common">Equine roundworm</name>
    <dbReference type="NCBI Taxonomy" id="6256"/>
    <lineage>
        <taxon>Eukaryota</taxon>
        <taxon>Metazoa</taxon>
        <taxon>Ecdysozoa</taxon>
        <taxon>Nematoda</taxon>
        <taxon>Chromadorea</taxon>
        <taxon>Rhabditida</taxon>
        <taxon>Spirurina</taxon>
        <taxon>Ascaridomorpha</taxon>
        <taxon>Ascaridoidea</taxon>
        <taxon>Ascarididae</taxon>
        <taxon>Parascaris</taxon>
    </lineage>
</organism>
<dbReference type="AlphaFoldDB" id="A0A914SJ50"/>